<keyword evidence="1" id="KW-0472">Membrane</keyword>
<keyword evidence="1" id="KW-0812">Transmembrane</keyword>
<protein>
    <submittedName>
        <fullName evidence="2">Uncharacterized protein</fullName>
    </submittedName>
</protein>
<evidence type="ECO:0000313" key="2">
    <source>
        <dbReference type="EMBL" id="KAA6339585.1"/>
    </source>
</evidence>
<keyword evidence="1" id="KW-1133">Transmembrane helix</keyword>
<organism evidence="2">
    <name type="scientific">termite gut metagenome</name>
    <dbReference type="NCBI Taxonomy" id="433724"/>
    <lineage>
        <taxon>unclassified sequences</taxon>
        <taxon>metagenomes</taxon>
        <taxon>organismal metagenomes</taxon>
    </lineage>
</organism>
<name>A0A5J4S255_9ZZZZ</name>
<comment type="caution">
    <text evidence="2">The sequence shown here is derived from an EMBL/GenBank/DDBJ whole genome shotgun (WGS) entry which is preliminary data.</text>
</comment>
<dbReference type="EMBL" id="SNRY01000525">
    <property type="protein sequence ID" value="KAA6339585.1"/>
    <property type="molecule type" value="Genomic_DNA"/>
</dbReference>
<proteinExistence type="predicted"/>
<sequence length="72" mass="8558">MDQKRLSFSLPDGLFLLFFIELITTKYVFKISLYSHGFFIVHRFKKKSNKQLSIFCKCATSIILYLCKRITK</sequence>
<accession>A0A5J4S255</accession>
<gene>
    <name evidence="2" type="ORF">EZS27_012503</name>
</gene>
<feature type="transmembrane region" description="Helical" evidence="1">
    <location>
        <begin position="14"/>
        <end position="41"/>
    </location>
</feature>
<reference evidence="2" key="1">
    <citation type="submission" date="2019-03" db="EMBL/GenBank/DDBJ databases">
        <title>Single cell metagenomics reveals metabolic interactions within the superorganism composed of flagellate Streblomastix strix and complex community of Bacteroidetes bacteria on its surface.</title>
        <authorList>
            <person name="Treitli S.C."/>
            <person name="Kolisko M."/>
            <person name="Husnik F."/>
            <person name="Keeling P."/>
            <person name="Hampl V."/>
        </authorList>
    </citation>
    <scope>NUCLEOTIDE SEQUENCE</scope>
    <source>
        <strain evidence="2">STM</strain>
    </source>
</reference>
<dbReference type="AlphaFoldDB" id="A0A5J4S255"/>
<evidence type="ECO:0000256" key="1">
    <source>
        <dbReference type="SAM" id="Phobius"/>
    </source>
</evidence>